<evidence type="ECO:0000256" key="1">
    <source>
        <dbReference type="SAM" id="MobiDB-lite"/>
    </source>
</evidence>
<dbReference type="InterPro" id="IPR045666">
    <property type="entry name" value="OpdA_N"/>
</dbReference>
<dbReference type="Proteomes" id="UP000324705">
    <property type="component" value="Chromosome 3B"/>
</dbReference>
<gene>
    <name evidence="3" type="ORF">TRITD_3Bv1G262610</name>
</gene>
<sequence length="121" mass="13838">MQEGELEELEKGVEPAWERLVHPLNCIVDRLNVVDHIKAVKDSPDLREEGPAVDSHRMRPQPPLDRCCWKRPWIATAAWRRSMRAWVEEEQGLERLGGGAAEEDGDGDLKSPPGWKDFATW</sequence>
<dbReference type="Pfam" id="PF19310">
    <property type="entry name" value="TOP_N"/>
    <property type="match status" value="1"/>
</dbReference>
<dbReference type="EMBL" id="LT934116">
    <property type="protein sequence ID" value="VAH85257.1"/>
    <property type="molecule type" value="Genomic_DNA"/>
</dbReference>
<dbReference type="Gene3D" id="1.10.1370.40">
    <property type="match status" value="1"/>
</dbReference>
<proteinExistence type="predicted"/>
<evidence type="ECO:0000313" key="3">
    <source>
        <dbReference type="EMBL" id="VAH85257.1"/>
    </source>
</evidence>
<keyword evidence="4" id="KW-1185">Reference proteome</keyword>
<feature type="region of interest" description="Disordered" evidence="1">
    <location>
        <begin position="95"/>
        <end position="121"/>
    </location>
</feature>
<protein>
    <recommendedName>
        <fullName evidence="2">Oligopeptidase A N-terminal domain-containing protein</fullName>
    </recommendedName>
</protein>
<dbReference type="Gramene" id="TRITD3Bv1G262610.1">
    <property type="protein sequence ID" value="TRITD3Bv1G262610.1"/>
    <property type="gene ID" value="TRITD3Bv1G262610"/>
</dbReference>
<evidence type="ECO:0000259" key="2">
    <source>
        <dbReference type="Pfam" id="PF19310"/>
    </source>
</evidence>
<name>A0A9R1R010_TRITD</name>
<feature type="domain" description="Oligopeptidase A N-terminal" evidence="2">
    <location>
        <begin position="3"/>
        <end position="56"/>
    </location>
</feature>
<accession>A0A9R1R010</accession>
<reference evidence="3 4" key="1">
    <citation type="submission" date="2017-09" db="EMBL/GenBank/DDBJ databases">
        <authorList>
            <consortium name="International Durum Wheat Genome Sequencing Consortium (IDWGSC)"/>
            <person name="Milanesi L."/>
        </authorList>
    </citation>
    <scope>NUCLEOTIDE SEQUENCE [LARGE SCALE GENOMIC DNA]</scope>
    <source>
        <strain evidence="4">cv. Svevo</strain>
    </source>
</reference>
<evidence type="ECO:0000313" key="4">
    <source>
        <dbReference type="Proteomes" id="UP000324705"/>
    </source>
</evidence>
<organism evidence="3 4">
    <name type="scientific">Triticum turgidum subsp. durum</name>
    <name type="common">Durum wheat</name>
    <name type="synonym">Triticum durum</name>
    <dbReference type="NCBI Taxonomy" id="4567"/>
    <lineage>
        <taxon>Eukaryota</taxon>
        <taxon>Viridiplantae</taxon>
        <taxon>Streptophyta</taxon>
        <taxon>Embryophyta</taxon>
        <taxon>Tracheophyta</taxon>
        <taxon>Spermatophyta</taxon>
        <taxon>Magnoliopsida</taxon>
        <taxon>Liliopsida</taxon>
        <taxon>Poales</taxon>
        <taxon>Poaceae</taxon>
        <taxon>BOP clade</taxon>
        <taxon>Pooideae</taxon>
        <taxon>Triticodae</taxon>
        <taxon>Triticeae</taxon>
        <taxon>Triticinae</taxon>
        <taxon>Triticum</taxon>
    </lineage>
</organism>
<dbReference type="AlphaFoldDB" id="A0A9R1R010"/>